<keyword evidence="1" id="KW-1133">Transmembrane helix</keyword>
<dbReference type="EMBL" id="JAVDUU010000001">
    <property type="protein sequence ID" value="MDR6941554.1"/>
    <property type="molecule type" value="Genomic_DNA"/>
</dbReference>
<comment type="caution">
    <text evidence="3">The sequence shown here is derived from an EMBL/GenBank/DDBJ whole genome shotgun (WGS) entry which is preliminary data.</text>
</comment>
<sequence>MATINLNAFPYSDEVACPKCKNIVTLYDPEGSEYIVCTSCHSFIRFIANDTLVIQKYAPPVNQQPVIRLGSVGFFRGYDFKVIGYIEKKEKAAGYAWREYILYNYEKGYANFAEYDGHWTFVAGKEFYPSLEKLSDRSWNFIEYEENEYNLFNKYTAMTTALIGEFDWDILFEQAKTSEFVAPPNIVYKEQDKPGTSTADFYLGKYAEPAEIAEAFKIDINLFPQKVGIGANQPSVHAKRWLAVGKIVPVLVILVALVGFAASVIKPELQVMDNDYFIVSDSTKVNEFKPFITPSFELKDNSSALDFLIKSDIDNNWLETTVVLVNEKNNQSWEVTESIEYYHGYEAGESWTEGSQEANVLLSDIPNGKYHLNIYPASGDTTNKNIHINILANPVIWRNVWVTILLLCLYPLYAWYRMRNYEKQRWMNSDYSPYEAEE</sequence>
<keyword evidence="1" id="KW-0812">Transmembrane</keyword>
<keyword evidence="1" id="KW-0472">Membrane</keyword>
<feature type="transmembrane region" description="Helical" evidence="1">
    <location>
        <begin position="247"/>
        <end position="265"/>
    </location>
</feature>
<feature type="transmembrane region" description="Helical" evidence="1">
    <location>
        <begin position="395"/>
        <end position="416"/>
    </location>
</feature>
<evidence type="ECO:0000259" key="2">
    <source>
        <dbReference type="Pfam" id="PF13785"/>
    </source>
</evidence>
<organism evidence="3 4">
    <name type="scientific">Mucilaginibacter pocheonensis</name>
    <dbReference type="NCBI Taxonomy" id="398050"/>
    <lineage>
        <taxon>Bacteria</taxon>
        <taxon>Pseudomonadati</taxon>
        <taxon>Bacteroidota</taxon>
        <taxon>Sphingobacteriia</taxon>
        <taxon>Sphingobacteriales</taxon>
        <taxon>Sphingobacteriaceae</taxon>
        <taxon>Mucilaginibacter</taxon>
    </lineage>
</organism>
<proteinExistence type="predicted"/>
<gene>
    <name evidence="3" type="ORF">J2W55_001382</name>
</gene>
<feature type="domain" description="DUF4178" evidence="2">
    <location>
        <begin position="68"/>
        <end position="182"/>
    </location>
</feature>
<dbReference type="Pfam" id="PF13785">
    <property type="entry name" value="DUF4178"/>
    <property type="match status" value="1"/>
</dbReference>
<protein>
    <recommendedName>
        <fullName evidence="2">DUF4178 domain-containing protein</fullName>
    </recommendedName>
</protein>
<name>A0ABU1T8D7_9SPHI</name>
<evidence type="ECO:0000256" key="1">
    <source>
        <dbReference type="SAM" id="Phobius"/>
    </source>
</evidence>
<dbReference type="Proteomes" id="UP001247620">
    <property type="component" value="Unassembled WGS sequence"/>
</dbReference>
<reference evidence="3 4" key="1">
    <citation type="submission" date="2023-07" db="EMBL/GenBank/DDBJ databases">
        <title>Sorghum-associated microbial communities from plants grown in Nebraska, USA.</title>
        <authorList>
            <person name="Schachtman D."/>
        </authorList>
    </citation>
    <scope>NUCLEOTIDE SEQUENCE [LARGE SCALE GENOMIC DNA]</scope>
    <source>
        <strain evidence="3 4">3262</strain>
    </source>
</reference>
<dbReference type="InterPro" id="IPR025235">
    <property type="entry name" value="DUF4178"/>
</dbReference>
<accession>A0ABU1T8D7</accession>
<evidence type="ECO:0000313" key="3">
    <source>
        <dbReference type="EMBL" id="MDR6941554.1"/>
    </source>
</evidence>
<keyword evidence="4" id="KW-1185">Reference proteome</keyword>
<evidence type="ECO:0000313" key="4">
    <source>
        <dbReference type="Proteomes" id="UP001247620"/>
    </source>
</evidence>
<dbReference type="RefSeq" id="WP_310093415.1">
    <property type="nucleotide sequence ID" value="NZ_JAVDUU010000001.1"/>
</dbReference>